<proteinExistence type="inferred from homology"/>
<dbReference type="OrthoDB" id="9768177at2"/>
<dbReference type="Proteomes" id="UP000256919">
    <property type="component" value="Unassembled WGS sequence"/>
</dbReference>
<keyword evidence="2" id="KW-0472">Membrane</keyword>
<dbReference type="RefSeq" id="WP_115812620.1">
    <property type="nucleotide sequence ID" value="NZ_QREI01000010.1"/>
</dbReference>
<dbReference type="InterPro" id="IPR008969">
    <property type="entry name" value="CarboxyPept-like_regulatory"/>
</dbReference>
<dbReference type="SUPFAM" id="SSF49464">
    <property type="entry name" value="Carboxypeptidase regulatory domain-like"/>
    <property type="match status" value="1"/>
</dbReference>
<gene>
    <name evidence="6" type="ORF">DFQ09_110112</name>
</gene>
<dbReference type="AlphaFoldDB" id="A0A3D9LKM3"/>
<dbReference type="Gene3D" id="2.60.40.1120">
    <property type="entry name" value="Carboxypeptidase-like, regulatory domain"/>
    <property type="match status" value="1"/>
</dbReference>
<dbReference type="InterPro" id="IPR019220">
    <property type="entry name" value="DUF2135"/>
</dbReference>
<evidence type="ECO:0000256" key="4">
    <source>
        <dbReference type="SAM" id="SignalP"/>
    </source>
</evidence>
<dbReference type="SUPFAM" id="SSF53300">
    <property type="entry name" value="vWA-like"/>
    <property type="match status" value="1"/>
</dbReference>
<comment type="similarity">
    <text evidence="2">Belongs to the TonB-dependent receptor family.</text>
</comment>
<dbReference type="PANTHER" id="PTHR45737">
    <property type="entry name" value="VON WILLEBRAND FACTOR A DOMAIN-CONTAINING PROTEIN 5A"/>
    <property type="match status" value="1"/>
</dbReference>
<keyword evidence="2" id="KW-0813">Transport</keyword>
<sequence length="1148" mass="129627">MKKLLLLILVLMQSVASYSQNFPSVKLEDKSKLKLDKLQVNVAVSGNYATVTYDMTFYNGLNRVLEGELAFPLAQGQSVSHFAMDLNGKLRSAVVVEKELGRVAYENTIKQRIDPALLEQTQGNNYKARVYPIPAKGYKRIVITYEQNLLVNEGNYQFGIPFGFKDALNDFKIEIKCNNLDQVPVVTESFNKTLKFINTDNGLSATYHEKKILLDKDLKLEIPITNVFALQTFEEYFHLSKTFVPKKRLKTKPRSISILWDASYSMHYRKLDKELDVISNYLEYLSDVKVIVVVFSNTEISNTVYRIKKGKSMELINALKEITYDGGTSYKGLSIPKSDEVLLFSDGLHNLGTLNLQNKSTLYCLNSVSSANHQLLGVMASDHGGNYINLNTTSTNSALEKLKHKAFQFLGVKHNNSLYEMYPKAHTIVDENFNLSGKYIEAKPIELLFGYGDEITERIKVDISSSSNSDISKRLWAKAKLNYLTKNKEEHKSDIIELAKAYHLISPYTSMIVLDRIEDYVRYKIEPPSELMEEYKRRLSQSKLQQQNLLANLEGRKSNLKDDYKTIRDWYNKDFTLKTTPIKKKPKVNNVNNTTNTNTETRIVNNSSHSLNTRPVATHHIDSTKAIVSGTIISSSDGLPLPGVSVIVKGTTRGAQTDFDGNFVINASPNETLVVSYVGMDSVEQKLSSETTLNIVLIEDASTLDEVVVMAYGTTRKASITSSVTRITSESIESKVSQSLMGQVSGVNITESNGSSGSNSTIKIRGLGTVNGSQEPLYVVDGLPYTGHISDINTPDILTISVLKDAGATAIYGSRGANGVIIITTKKGEKTNRKEIEELNKKIAEQSTLQSWDKNASYIQYLSEQNSAEEAYIAYLKIRENYRNTPSFFLDVADFFETKNRIDLALRVATNLIEIELDNHELIRALAYKLEQYKKYDLAIYVYKTVLELRPEHPQSYRDLALAYEANGDIDAAIDLFLKIINGDLLEKDEEEMYYGIEQNAYVELCHLVNTDNSIRSKELRETYKSVETDIRVVVDWNHGETDLDLYVKNPDNEVVYYGHDTSKFGGRLSEDLTEGYGPESYWIKEAQKGDYKVSVDYYSDRVQKITGPASLKVTIYRNYGKPNEEKSIKVIRLSDDDSKRDIETITI</sequence>
<evidence type="ECO:0000259" key="5">
    <source>
        <dbReference type="PROSITE" id="PS51468"/>
    </source>
</evidence>
<dbReference type="Pfam" id="PF07715">
    <property type="entry name" value="Plug"/>
    <property type="match status" value="1"/>
</dbReference>
<evidence type="ECO:0000313" key="6">
    <source>
        <dbReference type="EMBL" id="REE07918.1"/>
    </source>
</evidence>
<protein>
    <submittedName>
        <fullName evidence="6">TonB-dependent SusC/RagA subfamily outer membrane receptor</fullName>
    </submittedName>
</protein>
<keyword evidence="7" id="KW-1185">Reference proteome</keyword>
<organism evidence="6 7">
    <name type="scientific">Winogradskyella pacifica</name>
    <dbReference type="NCBI Taxonomy" id="664642"/>
    <lineage>
        <taxon>Bacteria</taxon>
        <taxon>Pseudomonadati</taxon>
        <taxon>Bacteroidota</taxon>
        <taxon>Flavobacteriia</taxon>
        <taxon>Flavobacteriales</taxon>
        <taxon>Flavobacteriaceae</taxon>
        <taxon>Winogradskyella</taxon>
    </lineage>
</organism>
<dbReference type="EMBL" id="QREI01000010">
    <property type="protein sequence ID" value="REE07918.1"/>
    <property type="molecule type" value="Genomic_DNA"/>
</dbReference>
<evidence type="ECO:0000313" key="7">
    <source>
        <dbReference type="Proteomes" id="UP000256919"/>
    </source>
</evidence>
<dbReference type="SUPFAM" id="SSF56935">
    <property type="entry name" value="Porins"/>
    <property type="match status" value="1"/>
</dbReference>
<feature type="repeat" description="TPR" evidence="1">
    <location>
        <begin position="920"/>
        <end position="953"/>
    </location>
</feature>
<dbReference type="Pfam" id="PF08487">
    <property type="entry name" value="VIT"/>
    <property type="match status" value="1"/>
</dbReference>
<dbReference type="InterPro" id="IPR036465">
    <property type="entry name" value="vWFA_dom_sf"/>
</dbReference>
<dbReference type="InterPro" id="IPR011990">
    <property type="entry name" value="TPR-like_helical_dom_sf"/>
</dbReference>
<feature type="chain" id="PRO_5017776122" evidence="4">
    <location>
        <begin position="20"/>
        <end position="1148"/>
    </location>
</feature>
<comment type="subcellular location">
    <subcellularLocation>
        <location evidence="2">Cell outer membrane</location>
        <topology evidence="2">Multi-pass membrane protein</topology>
    </subcellularLocation>
</comment>
<dbReference type="Gene3D" id="2.60.120.380">
    <property type="match status" value="1"/>
</dbReference>
<dbReference type="InterPro" id="IPR037066">
    <property type="entry name" value="Plug_dom_sf"/>
</dbReference>
<reference evidence="6 7" key="1">
    <citation type="submission" date="2018-07" db="EMBL/GenBank/DDBJ databases">
        <title>Genomic Encyclopedia of Type Strains, Phase III (KMG-III): the genomes of soil and plant-associated and newly described type strains.</title>
        <authorList>
            <person name="Whitman W."/>
        </authorList>
    </citation>
    <scope>NUCLEOTIDE SEQUENCE [LARGE SCALE GENOMIC DNA]</scope>
    <source>
        <strain evidence="6 7">CECT 7948</strain>
    </source>
</reference>
<feature type="signal peptide" evidence="4">
    <location>
        <begin position="1"/>
        <end position="19"/>
    </location>
</feature>
<keyword evidence="2" id="KW-0812">Transmembrane</keyword>
<evidence type="ECO:0000256" key="1">
    <source>
        <dbReference type="PROSITE-ProRule" id="PRU00339"/>
    </source>
</evidence>
<dbReference type="PROSITE" id="PS51468">
    <property type="entry name" value="VIT"/>
    <property type="match status" value="1"/>
</dbReference>
<dbReference type="SMART" id="SM00028">
    <property type="entry name" value="TPR"/>
    <property type="match status" value="2"/>
</dbReference>
<dbReference type="InterPro" id="IPR019734">
    <property type="entry name" value="TPR_rpt"/>
</dbReference>
<keyword evidence="2" id="KW-1134">Transmembrane beta strand</keyword>
<dbReference type="GO" id="GO:0009279">
    <property type="term" value="C:cell outer membrane"/>
    <property type="evidence" value="ECO:0007669"/>
    <property type="project" value="UniProtKB-SubCell"/>
</dbReference>
<keyword evidence="2" id="KW-0998">Cell outer membrane</keyword>
<dbReference type="InterPro" id="IPR039426">
    <property type="entry name" value="TonB-dep_rcpt-like"/>
</dbReference>
<accession>A0A3D9LKM3</accession>
<name>A0A3D9LKM3_9FLAO</name>
<dbReference type="Pfam" id="PF09906">
    <property type="entry name" value="DUF2135"/>
    <property type="match status" value="1"/>
</dbReference>
<dbReference type="InterPro" id="IPR023997">
    <property type="entry name" value="TonB-dep_OMP_SusC/RagA_CS"/>
</dbReference>
<dbReference type="PROSITE" id="PS50005">
    <property type="entry name" value="TPR"/>
    <property type="match status" value="1"/>
</dbReference>
<feature type="coiled-coil region" evidence="3">
    <location>
        <begin position="532"/>
        <end position="563"/>
    </location>
</feature>
<dbReference type="InterPro" id="IPR013694">
    <property type="entry name" value="VIT"/>
</dbReference>
<keyword evidence="3" id="KW-0175">Coiled coil</keyword>
<dbReference type="Gene3D" id="3.40.50.410">
    <property type="entry name" value="von Willebrand factor, type A domain"/>
    <property type="match status" value="1"/>
</dbReference>
<dbReference type="PANTHER" id="PTHR45737:SF6">
    <property type="entry name" value="VON WILLEBRAND FACTOR A DOMAIN-CONTAINING PROTEIN 5A"/>
    <property type="match status" value="1"/>
</dbReference>
<comment type="caution">
    <text evidence="6">The sequence shown here is derived from an EMBL/GenBank/DDBJ whole genome shotgun (WGS) entry which is preliminary data.</text>
</comment>
<dbReference type="PROSITE" id="PS52016">
    <property type="entry name" value="TONB_DEPENDENT_REC_3"/>
    <property type="match status" value="1"/>
</dbReference>
<dbReference type="NCBIfam" id="TIGR04057">
    <property type="entry name" value="SusC_RagA_signa"/>
    <property type="match status" value="1"/>
</dbReference>
<keyword evidence="4" id="KW-0732">Signal</keyword>
<dbReference type="Gene3D" id="1.25.40.10">
    <property type="entry name" value="Tetratricopeptide repeat domain"/>
    <property type="match status" value="1"/>
</dbReference>
<dbReference type="InterPro" id="IPR012910">
    <property type="entry name" value="Plug_dom"/>
</dbReference>
<feature type="domain" description="VIT" evidence="5">
    <location>
        <begin position="19"/>
        <end position="147"/>
    </location>
</feature>
<evidence type="ECO:0000256" key="3">
    <source>
        <dbReference type="SAM" id="Coils"/>
    </source>
</evidence>
<evidence type="ECO:0000256" key="2">
    <source>
        <dbReference type="PROSITE-ProRule" id="PRU01360"/>
    </source>
</evidence>
<dbReference type="Pfam" id="PF13715">
    <property type="entry name" value="CarbopepD_reg_2"/>
    <property type="match status" value="1"/>
</dbReference>
<keyword evidence="6" id="KW-0675">Receptor</keyword>
<dbReference type="Gene3D" id="2.170.130.10">
    <property type="entry name" value="TonB-dependent receptor, plug domain"/>
    <property type="match status" value="1"/>
</dbReference>
<keyword evidence="1" id="KW-0802">TPR repeat</keyword>